<dbReference type="InterPro" id="IPR011006">
    <property type="entry name" value="CheY-like_superfamily"/>
</dbReference>
<dbReference type="STRING" id="641691.SAMN05421636_106128"/>
<reference evidence="4 5" key="1">
    <citation type="submission" date="2016-10" db="EMBL/GenBank/DDBJ databases">
        <authorList>
            <person name="de Groot N.N."/>
        </authorList>
    </citation>
    <scope>NUCLEOTIDE SEQUENCE [LARGE SCALE GENOMIC DNA]</scope>
    <source>
        <strain evidence="4 5">DSM 23421</strain>
    </source>
</reference>
<dbReference type="Gene3D" id="2.40.50.1020">
    <property type="entry name" value="LytTr DNA-binding domain"/>
    <property type="match status" value="1"/>
</dbReference>
<dbReference type="AlphaFoldDB" id="A0A1G7ECX1"/>
<dbReference type="EMBL" id="FNAO01000006">
    <property type="protein sequence ID" value="SDE61255.1"/>
    <property type="molecule type" value="Genomic_DNA"/>
</dbReference>
<dbReference type="Pfam" id="PF04397">
    <property type="entry name" value="LytTR"/>
    <property type="match status" value="1"/>
</dbReference>
<dbReference type="Pfam" id="PF00072">
    <property type="entry name" value="Response_reg"/>
    <property type="match status" value="1"/>
</dbReference>
<evidence type="ECO:0000313" key="5">
    <source>
        <dbReference type="Proteomes" id="UP000199109"/>
    </source>
</evidence>
<evidence type="ECO:0000256" key="1">
    <source>
        <dbReference type="PROSITE-ProRule" id="PRU00169"/>
    </source>
</evidence>
<protein>
    <submittedName>
        <fullName evidence="4">Two component transcriptional regulator, LytTR family</fullName>
    </submittedName>
</protein>
<accession>A0A1G7ECX1</accession>
<evidence type="ECO:0000259" key="2">
    <source>
        <dbReference type="PROSITE" id="PS50110"/>
    </source>
</evidence>
<dbReference type="GO" id="GO:0003677">
    <property type="term" value="F:DNA binding"/>
    <property type="evidence" value="ECO:0007669"/>
    <property type="project" value="InterPro"/>
</dbReference>
<name>A0A1G7ECX1_9FLAO</name>
<proteinExistence type="predicted"/>
<dbReference type="SMART" id="SM00448">
    <property type="entry name" value="REC"/>
    <property type="match status" value="1"/>
</dbReference>
<keyword evidence="1" id="KW-0597">Phosphoprotein</keyword>
<feature type="domain" description="Response regulatory" evidence="2">
    <location>
        <begin position="7"/>
        <end position="118"/>
    </location>
</feature>
<dbReference type="PANTHER" id="PTHR37299">
    <property type="entry name" value="TRANSCRIPTIONAL REGULATOR-RELATED"/>
    <property type="match status" value="1"/>
</dbReference>
<sequence length="232" mass="26827">METETMKSVIIDDSSTHRALLKQLIENHRDLVLEGSYRNGIEAKNNGCEKNADLIFLDVEMPFLDGFDLLESFEKPPQIIMVSGTAHHALRAFDYDVTDFLLKPVSPTRFDMAIKKAQRSTGTVNRQNEEEHIFVRSNFRKVRVDYNDIKWIEALGDYVKLITEKKNILVLTSMKAFEQKLPDNRFLRIHKSYIINLDRIENFNNTAVQVCGKQLPLSRKRKSRLLDALGVE</sequence>
<feature type="domain" description="HTH LytTR-type" evidence="3">
    <location>
        <begin position="133"/>
        <end position="201"/>
    </location>
</feature>
<dbReference type="RefSeq" id="WP_245726538.1">
    <property type="nucleotide sequence ID" value="NZ_FNAO01000006.1"/>
</dbReference>
<evidence type="ECO:0000313" key="4">
    <source>
        <dbReference type="EMBL" id="SDE61255.1"/>
    </source>
</evidence>
<dbReference type="InterPro" id="IPR046947">
    <property type="entry name" value="LytR-like"/>
</dbReference>
<dbReference type="PROSITE" id="PS50930">
    <property type="entry name" value="HTH_LYTTR"/>
    <property type="match status" value="1"/>
</dbReference>
<evidence type="ECO:0000259" key="3">
    <source>
        <dbReference type="PROSITE" id="PS50930"/>
    </source>
</evidence>
<keyword evidence="5" id="KW-1185">Reference proteome</keyword>
<dbReference type="InterPro" id="IPR001789">
    <property type="entry name" value="Sig_transdc_resp-reg_receiver"/>
</dbReference>
<dbReference type="Gene3D" id="3.40.50.2300">
    <property type="match status" value="1"/>
</dbReference>
<organism evidence="4 5">
    <name type="scientific">Pricia antarctica</name>
    <dbReference type="NCBI Taxonomy" id="641691"/>
    <lineage>
        <taxon>Bacteria</taxon>
        <taxon>Pseudomonadati</taxon>
        <taxon>Bacteroidota</taxon>
        <taxon>Flavobacteriia</taxon>
        <taxon>Flavobacteriales</taxon>
        <taxon>Flavobacteriaceae</taxon>
        <taxon>Pricia</taxon>
    </lineage>
</organism>
<dbReference type="PROSITE" id="PS50110">
    <property type="entry name" value="RESPONSE_REGULATORY"/>
    <property type="match status" value="1"/>
</dbReference>
<dbReference type="SMART" id="SM00850">
    <property type="entry name" value="LytTR"/>
    <property type="match status" value="1"/>
</dbReference>
<dbReference type="InterPro" id="IPR007492">
    <property type="entry name" value="LytTR_DNA-bd_dom"/>
</dbReference>
<gene>
    <name evidence="4" type="ORF">SAMN05421636_106128</name>
</gene>
<dbReference type="Proteomes" id="UP000199109">
    <property type="component" value="Unassembled WGS sequence"/>
</dbReference>
<dbReference type="GO" id="GO:0000156">
    <property type="term" value="F:phosphorelay response regulator activity"/>
    <property type="evidence" value="ECO:0007669"/>
    <property type="project" value="InterPro"/>
</dbReference>
<dbReference type="PANTHER" id="PTHR37299:SF1">
    <property type="entry name" value="STAGE 0 SPORULATION PROTEIN A HOMOLOG"/>
    <property type="match status" value="1"/>
</dbReference>
<feature type="modified residue" description="4-aspartylphosphate" evidence="1">
    <location>
        <position position="58"/>
    </location>
</feature>
<dbReference type="SUPFAM" id="SSF52172">
    <property type="entry name" value="CheY-like"/>
    <property type="match status" value="1"/>
</dbReference>